<evidence type="ECO:0000313" key="3">
    <source>
        <dbReference type="Proteomes" id="UP001501676"/>
    </source>
</evidence>
<dbReference type="PROSITE" id="PS50011">
    <property type="entry name" value="PROTEIN_KINASE_DOM"/>
    <property type="match status" value="1"/>
</dbReference>
<evidence type="ECO:0000259" key="1">
    <source>
        <dbReference type="PROSITE" id="PS50011"/>
    </source>
</evidence>
<proteinExistence type="predicted"/>
<comment type="caution">
    <text evidence="2">The sequence shown here is derived from an EMBL/GenBank/DDBJ whole genome shotgun (WGS) entry which is preliminary data.</text>
</comment>
<keyword evidence="3" id="KW-1185">Reference proteome</keyword>
<dbReference type="SUPFAM" id="SSF56112">
    <property type="entry name" value="Protein kinase-like (PK-like)"/>
    <property type="match status" value="1"/>
</dbReference>
<dbReference type="Proteomes" id="UP001501676">
    <property type="component" value="Unassembled WGS sequence"/>
</dbReference>
<dbReference type="InterPro" id="IPR000719">
    <property type="entry name" value="Prot_kinase_dom"/>
</dbReference>
<sequence>MTTVVSGDLADLYGVRSADGLALLKVARDPADNDLLATEAEALRRPIDGQYRAYFPRLVETLRVEDPDTGEQRAANVLEFCDGFVSLADVARAYPDGLDPRDAAWMWRRLLVGLGAAHQAGLVHGAVLPEHVLIHPGEHGLVLVDWCYAVTQPGGYVPALVARYRDAYPPEVTDRKPATPATDLYLASGLMLRLMGGRVHPALRRFATGCRLSAPRMRPQDAWRLLAELDELLHTLYGPRRFRPFSIPA</sequence>
<protein>
    <recommendedName>
        <fullName evidence="1">Protein kinase domain-containing protein</fullName>
    </recommendedName>
</protein>
<name>A0ABP6T9T3_9ACTN</name>
<dbReference type="EMBL" id="BAAAYN010000052">
    <property type="protein sequence ID" value="GAA3395994.1"/>
    <property type="molecule type" value="Genomic_DNA"/>
</dbReference>
<gene>
    <name evidence="2" type="ORF">GCM10020369_71050</name>
</gene>
<reference evidence="3" key="1">
    <citation type="journal article" date="2019" name="Int. J. Syst. Evol. Microbiol.">
        <title>The Global Catalogue of Microorganisms (GCM) 10K type strain sequencing project: providing services to taxonomists for standard genome sequencing and annotation.</title>
        <authorList>
            <consortium name="The Broad Institute Genomics Platform"/>
            <consortium name="The Broad Institute Genome Sequencing Center for Infectious Disease"/>
            <person name="Wu L."/>
            <person name="Ma J."/>
        </authorList>
    </citation>
    <scope>NUCLEOTIDE SEQUENCE [LARGE SCALE GENOMIC DNA]</scope>
    <source>
        <strain evidence="3">JCM 9458</strain>
    </source>
</reference>
<dbReference type="RefSeq" id="WP_345732670.1">
    <property type="nucleotide sequence ID" value="NZ_BAAAYN010000052.1"/>
</dbReference>
<feature type="domain" description="Protein kinase" evidence="1">
    <location>
        <begin position="1"/>
        <end position="249"/>
    </location>
</feature>
<evidence type="ECO:0000313" key="2">
    <source>
        <dbReference type="EMBL" id="GAA3395994.1"/>
    </source>
</evidence>
<accession>A0ABP6T9T3</accession>
<organism evidence="2 3">
    <name type="scientific">Cryptosporangium minutisporangium</name>
    <dbReference type="NCBI Taxonomy" id="113569"/>
    <lineage>
        <taxon>Bacteria</taxon>
        <taxon>Bacillati</taxon>
        <taxon>Actinomycetota</taxon>
        <taxon>Actinomycetes</taxon>
        <taxon>Cryptosporangiales</taxon>
        <taxon>Cryptosporangiaceae</taxon>
        <taxon>Cryptosporangium</taxon>
    </lineage>
</organism>
<dbReference type="Gene3D" id="1.10.510.10">
    <property type="entry name" value="Transferase(Phosphotransferase) domain 1"/>
    <property type="match status" value="1"/>
</dbReference>
<dbReference type="InterPro" id="IPR011009">
    <property type="entry name" value="Kinase-like_dom_sf"/>
</dbReference>